<dbReference type="Gramene" id="PHT93921">
    <property type="protein sequence ID" value="PHT93921"/>
    <property type="gene ID" value="T459_01803"/>
</dbReference>
<evidence type="ECO:0000313" key="2">
    <source>
        <dbReference type="Proteomes" id="UP000222542"/>
    </source>
</evidence>
<sequence length="253" mass="28031">MAKMVSDSSEVVSVVSKDLKEFLQSDSDELPRSLKQLLKIARCEEFTNFVVRVSLALIVGILRGYESENKSEIEEVGGSSFVDMDRMMSTIGTRFVFVVIGSFARNLVLVFYSNSGSDKGLNGNCQFVVPYMKKNSSEVPRWIDGVCTDRFFTSDSSKKTAKGIAYQWRYMVENKPGDPGVAPGSCSSRKELKPLNSRSASLFLMNYFPTVAVQNGACKEHSTQLIDTAAAGYKAAGNMMPNYVEVNFYMVLN</sequence>
<accession>A0A2G3AI44</accession>
<dbReference type="STRING" id="4072.A0A2G3AI44"/>
<protein>
    <submittedName>
        <fullName evidence="1">Uncharacterized protein</fullName>
    </submittedName>
</protein>
<dbReference type="GO" id="GO:0008081">
    <property type="term" value="F:phosphoric diester hydrolase activity"/>
    <property type="evidence" value="ECO:0000318"/>
    <property type="project" value="GO_Central"/>
</dbReference>
<dbReference type="Proteomes" id="UP000222542">
    <property type="component" value="Unassembled WGS sequence"/>
</dbReference>
<reference evidence="1 2" key="2">
    <citation type="journal article" date="2017" name="Genome Biol.">
        <title>New reference genome sequences of hot pepper reveal the massive evolution of plant disease-resistance genes by retroduplication.</title>
        <authorList>
            <person name="Kim S."/>
            <person name="Park J."/>
            <person name="Yeom S.I."/>
            <person name="Kim Y.M."/>
            <person name="Seo E."/>
            <person name="Kim K.T."/>
            <person name="Kim M.S."/>
            <person name="Lee J.M."/>
            <person name="Cheong K."/>
            <person name="Shin H.S."/>
            <person name="Kim S.B."/>
            <person name="Han K."/>
            <person name="Lee J."/>
            <person name="Park M."/>
            <person name="Lee H.A."/>
            <person name="Lee H.Y."/>
            <person name="Lee Y."/>
            <person name="Oh S."/>
            <person name="Lee J.H."/>
            <person name="Choi E."/>
            <person name="Choi E."/>
            <person name="Lee S.E."/>
            <person name="Jeon J."/>
            <person name="Kim H."/>
            <person name="Choi G."/>
            <person name="Song H."/>
            <person name="Lee J."/>
            <person name="Lee S.C."/>
            <person name="Kwon J.K."/>
            <person name="Lee H.Y."/>
            <person name="Koo N."/>
            <person name="Hong Y."/>
            <person name="Kim R.W."/>
            <person name="Kang W.H."/>
            <person name="Huh J.H."/>
            <person name="Kang B.C."/>
            <person name="Yang T.J."/>
            <person name="Lee Y.H."/>
            <person name="Bennetzen J.L."/>
            <person name="Choi D."/>
        </authorList>
    </citation>
    <scope>NUCLEOTIDE SEQUENCE [LARGE SCALE GENOMIC DNA]</scope>
    <source>
        <strain evidence="2">cv. CM334</strain>
    </source>
</reference>
<reference evidence="1 2" key="1">
    <citation type="journal article" date="2014" name="Nat. Genet.">
        <title>Genome sequence of the hot pepper provides insights into the evolution of pungency in Capsicum species.</title>
        <authorList>
            <person name="Kim S."/>
            <person name="Park M."/>
            <person name="Yeom S.I."/>
            <person name="Kim Y.M."/>
            <person name="Lee J.M."/>
            <person name="Lee H.A."/>
            <person name="Seo E."/>
            <person name="Choi J."/>
            <person name="Cheong K."/>
            <person name="Kim K.T."/>
            <person name="Jung K."/>
            <person name="Lee G.W."/>
            <person name="Oh S.K."/>
            <person name="Bae C."/>
            <person name="Kim S.B."/>
            <person name="Lee H.Y."/>
            <person name="Kim S.Y."/>
            <person name="Kim M.S."/>
            <person name="Kang B.C."/>
            <person name="Jo Y.D."/>
            <person name="Yang H.B."/>
            <person name="Jeong H.J."/>
            <person name="Kang W.H."/>
            <person name="Kwon J.K."/>
            <person name="Shin C."/>
            <person name="Lim J.Y."/>
            <person name="Park J.H."/>
            <person name="Huh J.H."/>
            <person name="Kim J.S."/>
            <person name="Kim B.D."/>
            <person name="Cohen O."/>
            <person name="Paran I."/>
            <person name="Suh M.C."/>
            <person name="Lee S.B."/>
            <person name="Kim Y.K."/>
            <person name="Shin Y."/>
            <person name="Noh S.J."/>
            <person name="Park J."/>
            <person name="Seo Y.S."/>
            <person name="Kwon S.Y."/>
            <person name="Kim H.A."/>
            <person name="Park J.M."/>
            <person name="Kim H.J."/>
            <person name="Choi S.B."/>
            <person name="Bosland P.W."/>
            <person name="Reeves G."/>
            <person name="Jo S.H."/>
            <person name="Lee B.W."/>
            <person name="Cho H.T."/>
            <person name="Choi H.S."/>
            <person name="Lee M.S."/>
            <person name="Yu Y."/>
            <person name="Do Choi Y."/>
            <person name="Park B.S."/>
            <person name="van Deynze A."/>
            <person name="Ashrafi H."/>
            <person name="Hill T."/>
            <person name="Kim W.T."/>
            <person name="Pai H.S."/>
            <person name="Ahn H.K."/>
            <person name="Yeam I."/>
            <person name="Giovannoni J.J."/>
            <person name="Rose J.K."/>
            <person name="Sorensen I."/>
            <person name="Lee S.J."/>
            <person name="Kim R.W."/>
            <person name="Choi I.Y."/>
            <person name="Choi B.S."/>
            <person name="Lim J.S."/>
            <person name="Lee Y.H."/>
            <person name="Choi D."/>
        </authorList>
    </citation>
    <scope>NUCLEOTIDE SEQUENCE [LARGE SCALE GENOMIC DNA]</scope>
    <source>
        <strain evidence="2">cv. CM334</strain>
    </source>
</reference>
<organism evidence="1 2">
    <name type="scientific">Capsicum annuum</name>
    <name type="common">Capsicum pepper</name>
    <dbReference type="NCBI Taxonomy" id="4072"/>
    <lineage>
        <taxon>Eukaryota</taxon>
        <taxon>Viridiplantae</taxon>
        <taxon>Streptophyta</taxon>
        <taxon>Embryophyta</taxon>
        <taxon>Tracheophyta</taxon>
        <taxon>Spermatophyta</taxon>
        <taxon>Magnoliopsida</taxon>
        <taxon>eudicotyledons</taxon>
        <taxon>Gunneridae</taxon>
        <taxon>Pentapetalae</taxon>
        <taxon>asterids</taxon>
        <taxon>lamiids</taxon>
        <taxon>Solanales</taxon>
        <taxon>Solanaceae</taxon>
        <taxon>Solanoideae</taxon>
        <taxon>Capsiceae</taxon>
        <taxon>Capsicum</taxon>
    </lineage>
</organism>
<dbReference type="PANTHER" id="PTHR21477:SF12">
    <property type="entry name" value="PROTEIN PHLOEM PROTEIN 2-LIKE A10"/>
    <property type="match status" value="1"/>
</dbReference>
<dbReference type="EMBL" id="AYRZ02000001">
    <property type="protein sequence ID" value="PHT93921.1"/>
    <property type="molecule type" value="Genomic_DNA"/>
</dbReference>
<dbReference type="AlphaFoldDB" id="A0A2G3AI44"/>
<proteinExistence type="predicted"/>
<gene>
    <name evidence="1" type="ORF">T459_01803</name>
</gene>
<name>A0A2G3AI44_CAPAN</name>
<comment type="caution">
    <text evidence="1">The sequence shown here is derived from an EMBL/GenBank/DDBJ whole genome shotgun (WGS) entry which is preliminary data.</text>
</comment>
<dbReference type="Pfam" id="PF26178">
    <property type="entry name" value="PI-PLC_cat"/>
    <property type="match status" value="1"/>
</dbReference>
<keyword evidence="2" id="KW-1185">Reference proteome</keyword>
<evidence type="ECO:0000313" key="1">
    <source>
        <dbReference type="EMBL" id="PHT93921.1"/>
    </source>
</evidence>
<dbReference type="InterPro" id="IPR019141">
    <property type="entry name" value="DUF2045"/>
</dbReference>
<dbReference type="PANTHER" id="PTHR21477">
    <property type="entry name" value="ZGC:172139"/>
    <property type="match status" value="1"/>
</dbReference>